<reference evidence="2 3" key="1">
    <citation type="submission" date="2016-06" db="EMBL/GenBank/DDBJ databases">
        <title>Draft genome of Moraxella atlantae CCUG 66109.</title>
        <authorList>
            <person name="Salva-Serra F."/>
            <person name="Engstrom-Jakobsson H."/>
            <person name="Thorell K."/>
            <person name="Gonzales-Siles L."/>
            <person name="Karlsson R."/>
            <person name="Boulund F."/>
            <person name="Engstrand L."/>
            <person name="Kristiansson E."/>
            <person name="Moore E."/>
        </authorList>
    </citation>
    <scope>NUCLEOTIDE SEQUENCE [LARGE SCALE GENOMIC DNA]</scope>
    <source>
        <strain evidence="2 3">CCUG 66109</strain>
    </source>
</reference>
<keyword evidence="1" id="KW-1133">Transmembrane helix</keyword>
<dbReference type="OrthoDB" id="6658954at2"/>
<dbReference type="STRING" id="34059.A9308_07525"/>
<keyword evidence="1" id="KW-0812">Transmembrane</keyword>
<evidence type="ECO:0008006" key="4">
    <source>
        <dbReference type="Google" id="ProtNLM"/>
    </source>
</evidence>
<dbReference type="Proteomes" id="UP000092508">
    <property type="component" value="Unassembled WGS sequence"/>
</dbReference>
<dbReference type="AlphaFoldDB" id="A0A1B8QB78"/>
<feature type="transmembrane region" description="Helical" evidence="1">
    <location>
        <begin position="36"/>
        <end position="55"/>
    </location>
</feature>
<sequence>MNWPLFGFVFGIAATVVMGVLLTAALVLGFDAVAHVMGMALVGLAASLPISYIITKRVDAKWQRLEAAKTAPAGQI</sequence>
<proteinExistence type="predicted"/>
<organism evidence="2 3">
    <name type="scientific">Faucicola atlantae</name>
    <dbReference type="NCBI Taxonomy" id="34059"/>
    <lineage>
        <taxon>Bacteria</taxon>
        <taxon>Pseudomonadati</taxon>
        <taxon>Pseudomonadota</taxon>
        <taxon>Gammaproteobacteria</taxon>
        <taxon>Moraxellales</taxon>
        <taxon>Moraxellaceae</taxon>
        <taxon>Faucicola</taxon>
    </lineage>
</organism>
<dbReference type="RefSeq" id="WP_067237127.1">
    <property type="nucleotide sequence ID" value="NZ_CP171125.1"/>
</dbReference>
<protein>
    <recommendedName>
        <fullName evidence="4">CTP synthetase</fullName>
    </recommendedName>
</protein>
<comment type="caution">
    <text evidence="2">The sequence shown here is derived from an EMBL/GenBank/DDBJ whole genome shotgun (WGS) entry which is preliminary data.</text>
</comment>
<accession>A0A1B8QB78</accession>
<feature type="transmembrane region" description="Helical" evidence="1">
    <location>
        <begin position="7"/>
        <end position="30"/>
    </location>
</feature>
<dbReference type="EMBL" id="LZMZ01000027">
    <property type="protein sequence ID" value="OBX76772.1"/>
    <property type="molecule type" value="Genomic_DNA"/>
</dbReference>
<evidence type="ECO:0000256" key="1">
    <source>
        <dbReference type="SAM" id="Phobius"/>
    </source>
</evidence>
<name>A0A1B8QB78_9GAMM</name>
<gene>
    <name evidence="2" type="ORF">A9308_07525</name>
</gene>
<evidence type="ECO:0000313" key="3">
    <source>
        <dbReference type="Proteomes" id="UP000092508"/>
    </source>
</evidence>
<keyword evidence="1" id="KW-0472">Membrane</keyword>
<evidence type="ECO:0000313" key="2">
    <source>
        <dbReference type="EMBL" id="OBX76772.1"/>
    </source>
</evidence>